<dbReference type="Gene3D" id="3.40.50.300">
    <property type="entry name" value="P-loop containing nucleotide triphosphate hydrolases"/>
    <property type="match status" value="1"/>
</dbReference>
<accession>A0AAT9HKC0</accession>
<dbReference type="AlphaFoldDB" id="A0AAT9HKC0"/>
<evidence type="ECO:0000256" key="1">
    <source>
        <dbReference type="SAM" id="MobiDB-lite"/>
    </source>
</evidence>
<gene>
    <name evidence="2" type="ORF">SHKM778_42500</name>
</gene>
<proteinExistence type="predicted"/>
<dbReference type="EMBL" id="AP035768">
    <property type="protein sequence ID" value="BFO17862.1"/>
    <property type="molecule type" value="Genomic_DNA"/>
</dbReference>
<protein>
    <recommendedName>
        <fullName evidence="3">Gluconokinase</fullName>
    </recommendedName>
</protein>
<evidence type="ECO:0008006" key="3">
    <source>
        <dbReference type="Google" id="ProtNLM"/>
    </source>
</evidence>
<evidence type="ECO:0000313" key="2">
    <source>
        <dbReference type="EMBL" id="BFO17862.1"/>
    </source>
</evidence>
<organism evidence="2">
    <name type="scientific">Streptomyces haneummycinicus</name>
    <dbReference type="NCBI Taxonomy" id="3074435"/>
    <lineage>
        <taxon>Bacteria</taxon>
        <taxon>Bacillati</taxon>
        <taxon>Actinomycetota</taxon>
        <taxon>Actinomycetes</taxon>
        <taxon>Kitasatosporales</taxon>
        <taxon>Streptomycetaceae</taxon>
        <taxon>Streptomyces</taxon>
    </lineage>
</organism>
<reference evidence="2" key="1">
    <citation type="submission" date="2024-06" db="EMBL/GenBank/DDBJ databases">
        <authorList>
            <consortium name="consrtm"/>
            <person name="Uemura M."/>
            <person name="Terahara T."/>
        </authorList>
    </citation>
    <scope>NUCLEOTIDE SEQUENCE</scope>
    <source>
        <strain evidence="2">KM77-8</strain>
    </source>
</reference>
<feature type="region of interest" description="Disordered" evidence="1">
    <location>
        <begin position="51"/>
        <end position="101"/>
    </location>
</feature>
<name>A0AAT9HKC0_9ACTN</name>
<dbReference type="InterPro" id="IPR027417">
    <property type="entry name" value="P-loop_NTPase"/>
</dbReference>
<reference evidence="2" key="2">
    <citation type="submission" date="2024-07" db="EMBL/GenBank/DDBJ databases">
        <title>Streptomyces haneummycinica sp. nov., a new antibiotic-producing actinobacterium isolated from marine sediment.</title>
        <authorList>
            <person name="Uemura M."/>
            <person name="Hamada M."/>
            <person name="Hirano S."/>
            <person name="Kobayashi K."/>
            <person name="Ohshiro T."/>
            <person name="Kobayashi T."/>
            <person name="Terahara T."/>
        </authorList>
    </citation>
    <scope>NUCLEOTIDE SEQUENCE</scope>
    <source>
        <strain evidence="2">KM77-8</strain>
    </source>
</reference>
<sequence>MVVTGVGGSALCGAYRDRVRAAAPGVVVVHLTGDRELIEERPARRQGHFTRRVLPHSRLAEPGPLEPGEAGVTVEVSGPPEEVTDRVTAAPRGLRDSAVAR</sequence>